<feature type="transmembrane region" description="Helical" evidence="1">
    <location>
        <begin position="110"/>
        <end position="130"/>
    </location>
</feature>
<name>A0A4S3B6X6_9ENTE</name>
<dbReference type="AlphaFoldDB" id="A0A4S3B6X6"/>
<evidence type="ECO:0000313" key="2">
    <source>
        <dbReference type="EMBL" id="THB62418.1"/>
    </source>
</evidence>
<proteinExistence type="predicted"/>
<keyword evidence="1" id="KW-1133">Transmembrane helix</keyword>
<feature type="transmembrane region" description="Helical" evidence="1">
    <location>
        <begin position="82"/>
        <end position="104"/>
    </location>
</feature>
<evidence type="ECO:0000313" key="3">
    <source>
        <dbReference type="Proteomes" id="UP000310506"/>
    </source>
</evidence>
<dbReference type="Proteomes" id="UP000310506">
    <property type="component" value="Unassembled WGS sequence"/>
</dbReference>
<reference evidence="2 3" key="1">
    <citation type="submission" date="2019-01" db="EMBL/GenBank/DDBJ databases">
        <title>Vagococcus silagei sp. nov. isolated from brewer's grain.</title>
        <authorList>
            <person name="Guu J.-R."/>
        </authorList>
    </citation>
    <scope>NUCLEOTIDE SEQUENCE [LARGE SCALE GENOMIC DNA]</scope>
    <source>
        <strain evidence="2 3">2B-2</strain>
    </source>
</reference>
<comment type="caution">
    <text evidence="2">The sequence shown here is derived from an EMBL/GenBank/DDBJ whole genome shotgun (WGS) entry which is preliminary data.</text>
</comment>
<organism evidence="2 3">
    <name type="scientific">Vagococcus silagei</name>
    <dbReference type="NCBI Taxonomy" id="2508885"/>
    <lineage>
        <taxon>Bacteria</taxon>
        <taxon>Bacillati</taxon>
        <taxon>Bacillota</taxon>
        <taxon>Bacilli</taxon>
        <taxon>Lactobacillales</taxon>
        <taxon>Enterococcaceae</taxon>
        <taxon>Vagococcus</taxon>
    </lineage>
</organism>
<protein>
    <submittedName>
        <fullName evidence="2">Uncharacterized protein</fullName>
    </submittedName>
</protein>
<feature type="transmembrane region" description="Helical" evidence="1">
    <location>
        <begin position="40"/>
        <end position="61"/>
    </location>
</feature>
<gene>
    <name evidence="2" type="ORF">ESZ54_00990</name>
</gene>
<keyword evidence="1" id="KW-0812">Transmembrane</keyword>
<sequence>MENAQKFKTIGLNYLLLFLIMGSMLAWEDIVSKGFQLTKVLSILGFAFVVAVCCSVAEILYQKHQAKQAAETSESNDEDIKFLPSSLKIPIIGFYLIGVSGLLITHGFMWQRLMIFTLGAAAIGFVFLTIDKYVLKKEVA</sequence>
<dbReference type="RefSeq" id="WP_136135804.1">
    <property type="nucleotide sequence ID" value="NZ_SDGV01000001.1"/>
</dbReference>
<dbReference type="EMBL" id="SDGV01000001">
    <property type="protein sequence ID" value="THB62418.1"/>
    <property type="molecule type" value="Genomic_DNA"/>
</dbReference>
<accession>A0A4S3B6X6</accession>
<feature type="transmembrane region" description="Helical" evidence="1">
    <location>
        <begin position="12"/>
        <end position="28"/>
    </location>
</feature>
<keyword evidence="3" id="KW-1185">Reference proteome</keyword>
<evidence type="ECO:0000256" key="1">
    <source>
        <dbReference type="SAM" id="Phobius"/>
    </source>
</evidence>
<keyword evidence="1" id="KW-0472">Membrane</keyword>